<evidence type="ECO:0000256" key="10">
    <source>
        <dbReference type="ARBA" id="ARBA00024323"/>
    </source>
</evidence>
<evidence type="ECO:0000259" key="13">
    <source>
        <dbReference type="SMART" id="SM00563"/>
    </source>
</evidence>
<evidence type="ECO:0000256" key="12">
    <source>
        <dbReference type="RuleBase" id="RU365062"/>
    </source>
</evidence>
<protein>
    <recommendedName>
        <fullName evidence="12">Tafazzin family protein</fullName>
    </recommendedName>
</protein>
<dbReference type="InterPro" id="IPR000872">
    <property type="entry name" value="Tafazzin"/>
</dbReference>
<evidence type="ECO:0000256" key="3">
    <source>
        <dbReference type="ARBA" id="ARBA00022679"/>
    </source>
</evidence>
<evidence type="ECO:0000256" key="11">
    <source>
        <dbReference type="ARBA" id="ARBA00047906"/>
    </source>
</evidence>
<comment type="similarity">
    <text evidence="2 12">Belongs to the taffazin family.</text>
</comment>
<comment type="subcellular location">
    <subcellularLocation>
        <location evidence="1">Mitochondrion inner membrane</location>
        <topology evidence="1">Peripheral membrane protein</topology>
        <orientation evidence="1">Intermembrane side</orientation>
    </subcellularLocation>
    <subcellularLocation>
        <location evidence="10">Mitochondrion outer membrane</location>
        <topology evidence="10">Peripheral membrane protein</topology>
        <orientation evidence="10">Intermembrane side</orientation>
    </subcellularLocation>
</comment>
<reference evidence="14" key="2">
    <citation type="submission" date="2021-10" db="EMBL/GenBank/DDBJ databases">
        <title>Phylogenomics reveals ancestral predisposition of the termite-cultivated fungus Termitomyces towards a domesticated lifestyle.</title>
        <authorList>
            <person name="Auxier B."/>
            <person name="Grum-Grzhimaylo A."/>
            <person name="Cardenas M.E."/>
            <person name="Lodge J.D."/>
            <person name="Laessoe T."/>
            <person name="Pedersen O."/>
            <person name="Smith M.E."/>
            <person name="Kuyper T.W."/>
            <person name="Franco-Molano E.A."/>
            <person name="Baroni T.J."/>
            <person name="Aanen D.K."/>
        </authorList>
    </citation>
    <scope>NUCLEOTIDE SEQUENCE</scope>
    <source>
        <strain evidence="14">AP01</strain>
        <tissue evidence="14">Mycelium</tissue>
    </source>
</reference>
<dbReference type="EMBL" id="JABCKV010000054">
    <property type="protein sequence ID" value="KAG5644948.1"/>
    <property type="molecule type" value="Genomic_DNA"/>
</dbReference>
<feature type="domain" description="Phospholipid/glycerol acyltransferase" evidence="13">
    <location>
        <begin position="51"/>
        <end position="185"/>
    </location>
</feature>
<keyword evidence="4" id="KW-1000">Mitochondrion outer membrane</keyword>
<evidence type="ECO:0000256" key="1">
    <source>
        <dbReference type="ARBA" id="ARBA00004137"/>
    </source>
</evidence>
<dbReference type="GO" id="GO:0005741">
    <property type="term" value="C:mitochondrial outer membrane"/>
    <property type="evidence" value="ECO:0007669"/>
    <property type="project" value="UniProtKB-SubCell"/>
</dbReference>
<dbReference type="Proteomes" id="UP000775547">
    <property type="component" value="Unassembled WGS sequence"/>
</dbReference>
<dbReference type="InterPro" id="IPR002123">
    <property type="entry name" value="Plipid/glycerol_acylTrfase"/>
</dbReference>
<evidence type="ECO:0000256" key="6">
    <source>
        <dbReference type="ARBA" id="ARBA00023098"/>
    </source>
</evidence>
<dbReference type="OrthoDB" id="193467at2759"/>
<keyword evidence="6" id="KW-0443">Lipid metabolism</keyword>
<gene>
    <name evidence="14" type="ORF">DXG03_007413</name>
</gene>
<evidence type="ECO:0000256" key="4">
    <source>
        <dbReference type="ARBA" id="ARBA00022787"/>
    </source>
</evidence>
<dbReference type="SMART" id="SM00563">
    <property type="entry name" value="PlsC"/>
    <property type="match status" value="1"/>
</dbReference>
<dbReference type="GO" id="GO:0047184">
    <property type="term" value="F:1-acylglycerophosphocholine O-acyltransferase activity"/>
    <property type="evidence" value="ECO:0007669"/>
    <property type="project" value="TreeGrafter"/>
</dbReference>
<keyword evidence="9" id="KW-0012">Acyltransferase</keyword>
<sequence length="297" mass="32310">MSGLLSTATVTAVGLTCKAALNLGFCSVTVSGLHHLDAALAHKRRNNGQGVVTVSNHISTLDDPVTWGVLPTRYYLSSRTTRWALGASDVMFTNPIFSTFFRYGQTLETFRGKGVHQPAVDSAIQKLNQGDWVHLYGEGKINPPETYPLDERGTPRLPRFKWGVGRILMETSAPPIIIPMWLTGFNNLMPEGRAFPYKYLPRPGAKLSVTFGAPLPAEQIQAALGSFRNGTTPPVDPSSPINAQKPTGWIKDQIAQKLHPPSIGEQDLLKVRAAVTSFIHDGVQSLGRSVCGESLRP</sequence>
<evidence type="ECO:0000256" key="7">
    <source>
        <dbReference type="ARBA" id="ARBA00023128"/>
    </source>
</evidence>
<keyword evidence="3" id="KW-0808">Transferase</keyword>
<evidence type="ECO:0000313" key="14">
    <source>
        <dbReference type="EMBL" id="KAG5644948.1"/>
    </source>
</evidence>
<dbReference type="Pfam" id="PF01553">
    <property type="entry name" value="Acyltransferase"/>
    <property type="match status" value="1"/>
</dbReference>
<accession>A0A9P7G7I4</accession>
<comment type="caution">
    <text evidence="14">The sequence shown here is derived from an EMBL/GenBank/DDBJ whole genome shotgun (WGS) entry which is preliminary data.</text>
</comment>
<dbReference type="PRINTS" id="PR00979">
    <property type="entry name" value="TAFAZZIN"/>
</dbReference>
<dbReference type="CDD" id="cd07989">
    <property type="entry name" value="LPLAT_AGPAT-like"/>
    <property type="match status" value="1"/>
</dbReference>
<keyword evidence="15" id="KW-1185">Reference proteome</keyword>
<dbReference type="GO" id="GO:0005743">
    <property type="term" value="C:mitochondrial inner membrane"/>
    <property type="evidence" value="ECO:0007669"/>
    <property type="project" value="UniProtKB-SubCell"/>
</dbReference>
<proteinExistence type="inferred from homology"/>
<keyword evidence="5" id="KW-0999">Mitochondrion inner membrane</keyword>
<dbReference type="GO" id="GO:0007007">
    <property type="term" value="P:inner mitochondrial membrane organization"/>
    <property type="evidence" value="ECO:0007669"/>
    <property type="project" value="TreeGrafter"/>
</dbReference>
<keyword evidence="7" id="KW-0496">Mitochondrion</keyword>
<name>A0A9P7G7I4_9AGAR</name>
<evidence type="ECO:0000256" key="9">
    <source>
        <dbReference type="ARBA" id="ARBA00023315"/>
    </source>
</evidence>
<dbReference type="SUPFAM" id="SSF69593">
    <property type="entry name" value="Glycerol-3-phosphate (1)-acyltransferase"/>
    <property type="match status" value="1"/>
</dbReference>
<dbReference type="AlphaFoldDB" id="A0A9P7G7I4"/>
<reference evidence="14" key="1">
    <citation type="submission" date="2020-07" db="EMBL/GenBank/DDBJ databases">
        <authorList>
            <person name="Nieuwenhuis M."/>
            <person name="Van De Peppel L.J.J."/>
        </authorList>
    </citation>
    <scope>NUCLEOTIDE SEQUENCE</scope>
    <source>
        <strain evidence="14">AP01</strain>
        <tissue evidence="14">Mycelium</tissue>
    </source>
</reference>
<dbReference type="GO" id="GO:0035965">
    <property type="term" value="P:cardiolipin acyl-chain remodeling"/>
    <property type="evidence" value="ECO:0007669"/>
    <property type="project" value="TreeGrafter"/>
</dbReference>
<organism evidence="14 15">
    <name type="scientific">Asterophora parasitica</name>
    <dbReference type="NCBI Taxonomy" id="117018"/>
    <lineage>
        <taxon>Eukaryota</taxon>
        <taxon>Fungi</taxon>
        <taxon>Dikarya</taxon>
        <taxon>Basidiomycota</taxon>
        <taxon>Agaricomycotina</taxon>
        <taxon>Agaricomycetes</taxon>
        <taxon>Agaricomycetidae</taxon>
        <taxon>Agaricales</taxon>
        <taxon>Tricholomatineae</taxon>
        <taxon>Lyophyllaceae</taxon>
        <taxon>Asterophora</taxon>
    </lineage>
</organism>
<evidence type="ECO:0000256" key="8">
    <source>
        <dbReference type="ARBA" id="ARBA00023136"/>
    </source>
</evidence>
<keyword evidence="8" id="KW-0472">Membrane</keyword>
<evidence type="ECO:0000256" key="5">
    <source>
        <dbReference type="ARBA" id="ARBA00022792"/>
    </source>
</evidence>
<comment type="catalytic activity">
    <reaction evidence="11">
        <text>1'-[1,2-diacyl-sn-glycero-3-phospho],3'-[1-acyl-sn-glycero-3-phospho]-glycerol + a 1,2-diacyl-sn-glycero-3-phosphocholine = a cardiolipin + a 1-acyl-sn-glycero-3-phosphocholine</text>
        <dbReference type="Rhea" id="RHEA:33731"/>
        <dbReference type="ChEBI" id="CHEBI:57643"/>
        <dbReference type="ChEBI" id="CHEBI:58168"/>
        <dbReference type="ChEBI" id="CHEBI:62237"/>
        <dbReference type="ChEBI" id="CHEBI:64743"/>
    </reaction>
    <physiologicalReaction direction="left-to-right" evidence="11">
        <dbReference type="Rhea" id="RHEA:33732"/>
    </physiologicalReaction>
    <physiologicalReaction direction="right-to-left" evidence="11">
        <dbReference type="Rhea" id="RHEA:33733"/>
    </physiologicalReaction>
</comment>
<dbReference type="PANTHER" id="PTHR12497:SF0">
    <property type="entry name" value="TAFAZZIN"/>
    <property type="match status" value="1"/>
</dbReference>
<dbReference type="PANTHER" id="PTHR12497">
    <property type="entry name" value="TAZ PROTEIN TAFAZZIN"/>
    <property type="match status" value="1"/>
</dbReference>
<evidence type="ECO:0000256" key="2">
    <source>
        <dbReference type="ARBA" id="ARBA00010524"/>
    </source>
</evidence>
<evidence type="ECO:0000313" key="15">
    <source>
        <dbReference type="Proteomes" id="UP000775547"/>
    </source>
</evidence>